<gene>
    <name evidence="1" type="ORF">AKAW2_10404A</name>
</gene>
<sequence length="137" mass="15453">MFLPFTKSTTSRFKIELHFTYTVPQVRVIMPTSKGTFRWTAPNQADAIFNIDGKTSTCTMELNGVLPNSGTTSATLNYDNIDHLSGTQFFHGHIGKGDFETDFEADRENNPKIQGDLDKPIDQYICVTGNGNWTQYY</sequence>
<dbReference type="KEGG" id="aluc:AKAW2_10404A"/>
<accession>A0A7R7VYZ7</accession>
<reference evidence="1" key="2">
    <citation type="submission" date="2021-02" db="EMBL/GenBank/DDBJ databases">
        <title>Aspergillus luchuensis mut. kawachii IFO 4304 genome sequence.</title>
        <authorList>
            <person name="Mori K."/>
            <person name="Kadooka C."/>
            <person name="Goto M."/>
            <person name="Futagami T."/>
        </authorList>
    </citation>
    <scope>NUCLEOTIDE SEQUENCE</scope>
    <source>
        <strain evidence="1">IFO 4308</strain>
    </source>
</reference>
<dbReference type="EMBL" id="AP024425">
    <property type="protein sequence ID" value="BCR93358.1"/>
    <property type="molecule type" value="Genomic_DNA"/>
</dbReference>
<dbReference type="OrthoDB" id="2984728at2759"/>
<dbReference type="Proteomes" id="UP000661280">
    <property type="component" value="Chromosome 1"/>
</dbReference>
<organism evidence="1 2">
    <name type="scientific">Aspergillus kawachii</name>
    <name type="common">White koji mold</name>
    <name type="synonym">Aspergillus awamori var. kawachi</name>
    <dbReference type="NCBI Taxonomy" id="1069201"/>
    <lineage>
        <taxon>Eukaryota</taxon>
        <taxon>Fungi</taxon>
        <taxon>Dikarya</taxon>
        <taxon>Ascomycota</taxon>
        <taxon>Pezizomycotina</taxon>
        <taxon>Eurotiomycetes</taxon>
        <taxon>Eurotiomycetidae</taxon>
        <taxon>Eurotiales</taxon>
        <taxon>Aspergillaceae</taxon>
        <taxon>Aspergillus</taxon>
        <taxon>Aspergillus subgen. Circumdati</taxon>
    </lineage>
</organism>
<protein>
    <submittedName>
        <fullName evidence="1">Uncharacterized protein</fullName>
    </submittedName>
</protein>
<proteinExistence type="predicted"/>
<reference evidence="1" key="1">
    <citation type="submission" date="2021-01" db="EMBL/GenBank/DDBJ databases">
        <authorList>
            <consortium name="Aspergillus luchuensis mut. kawachii IFO 4304 genome sequencing consortium"/>
            <person name="Kazuki M."/>
            <person name="Futagami T."/>
        </authorList>
    </citation>
    <scope>NUCLEOTIDE SEQUENCE</scope>
    <source>
        <strain evidence="1">IFO 4308</strain>
    </source>
</reference>
<dbReference type="RefSeq" id="XP_041537124.1">
    <property type="nucleotide sequence ID" value="XM_041686813.1"/>
</dbReference>
<dbReference type="GeneID" id="64954683"/>
<dbReference type="AlphaFoldDB" id="A0A7R7VYZ7"/>
<keyword evidence="2" id="KW-1185">Reference proteome</keyword>
<evidence type="ECO:0000313" key="1">
    <source>
        <dbReference type="EMBL" id="BCR93358.1"/>
    </source>
</evidence>
<evidence type="ECO:0000313" key="2">
    <source>
        <dbReference type="Proteomes" id="UP000661280"/>
    </source>
</evidence>
<name>A0A7R7VYZ7_ASPKA</name>